<sequence length="346" mass="38702">MSYLALTGVVYKSHLTAKGQDDKEGAESSDKNKGAIVKKNPDIKQAEINQEHWKTASAEGGGAFTLNKDSANNPWVMHREPDAPLPSPPMERILAIRKLDISAFYSTAPEPLRDGVSLKKQIFHGCSTGGARYLNLDLKEKIWKSVHYEELGAILGRDFTNLESLVINIDLKHEAHSSFYNPDSSAKAVFRGISNLKKLENLDISFNYSCEITKYDNVFGDIGKALGKLSQYNNIKKLTITMQNNQVNNEEMLRLFNGISKMKSLESLTIDLSDSFELEQAGFNDLAGPLKKLNNLSSLNMSLDKAINKTVLFESLTTINKKELFTAKRSLKNFDDSVEIEITEDW</sequence>
<dbReference type="InterPro" id="IPR032675">
    <property type="entry name" value="LRR_dom_sf"/>
</dbReference>
<dbReference type="Proteomes" id="UP000335538">
    <property type="component" value="Unassembled WGS sequence"/>
</dbReference>
<gene>
    <name evidence="2" type="ORF">PSP31121_05064</name>
</gene>
<feature type="region of interest" description="Disordered" evidence="1">
    <location>
        <begin position="18"/>
        <end position="41"/>
    </location>
</feature>
<dbReference type="Gene3D" id="3.80.10.10">
    <property type="entry name" value="Ribonuclease Inhibitor"/>
    <property type="match status" value="1"/>
</dbReference>
<organism evidence="2 3">
    <name type="scientific">Pandoraea sputorum</name>
    <dbReference type="NCBI Taxonomy" id="93222"/>
    <lineage>
        <taxon>Bacteria</taxon>
        <taxon>Pseudomonadati</taxon>
        <taxon>Pseudomonadota</taxon>
        <taxon>Betaproteobacteria</taxon>
        <taxon>Burkholderiales</taxon>
        <taxon>Burkholderiaceae</taxon>
        <taxon>Pandoraea</taxon>
    </lineage>
</organism>
<reference evidence="2 3" key="1">
    <citation type="submission" date="2019-08" db="EMBL/GenBank/DDBJ databases">
        <authorList>
            <person name="Peeters C."/>
        </authorList>
    </citation>
    <scope>NUCLEOTIDE SEQUENCE [LARGE SCALE GENOMIC DNA]</scope>
    <source>
        <strain evidence="2 3">LMG 31121</strain>
    </source>
</reference>
<protein>
    <submittedName>
        <fullName evidence="2">Uncharacterized protein</fullName>
    </submittedName>
</protein>
<evidence type="ECO:0000313" key="2">
    <source>
        <dbReference type="EMBL" id="VVE85073.1"/>
    </source>
</evidence>
<dbReference type="RefSeq" id="WP_150811220.1">
    <property type="nucleotide sequence ID" value="NZ_CABPSR010000023.1"/>
</dbReference>
<name>A0A5E5BKL3_9BURK</name>
<dbReference type="AlphaFoldDB" id="A0A5E5BKL3"/>
<accession>A0A5E5BKL3</accession>
<proteinExistence type="predicted"/>
<evidence type="ECO:0000256" key="1">
    <source>
        <dbReference type="SAM" id="MobiDB-lite"/>
    </source>
</evidence>
<dbReference type="SUPFAM" id="SSF52047">
    <property type="entry name" value="RNI-like"/>
    <property type="match status" value="1"/>
</dbReference>
<feature type="compositionally biased region" description="Basic and acidic residues" evidence="1">
    <location>
        <begin position="19"/>
        <end position="41"/>
    </location>
</feature>
<evidence type="ECO:0000313" key="3">
    <source>
        <dbReference type="Proteomes" id="UP000335538"/>
    </source>
</evidence>
<dbReference type="EMBL" id="CABPSR010000023">
    <property type="protein sequence ID" value="VVE85073.1"/>
    <property type="molecule type" value="Genomic_DNA"/>
</dbReference>